<proteinExistence type="predicted"/>
<reference evidence="1 2" key="1">
    <citation type="journal article" date="2022" name="bioRxiv">
        <title>Genomics of Preaxostyla Flagellates Illuminates Evolutionary Transitions and the Path Towards Mitochondrial Loss.</title>
        <authorList>
            <person name="Novak L.V.F."/>
            <person name="Treitli S.C."/>
            <person name="Pyrih J."/>
            <person name="Halakuc P."/>
            <person name="Pipaliya S.V."/>
            <person name="Vacek V."/>
            <person name="Brzon O."/>
            <person name="Soukal P."/>
            <person name="Eme L."/>
            <person name="Dacks J.B."/>
            <person name="Karnkowska A."/>
            <person name="Elias M."/>
            <person name="Hampl V."/>
        </authorList>
    </citation>
    <scope>NUCLEOTIDE SEQUENCE [LARGE SCALE GENOMIC DNA]</scope>
    <source>
        <strain evidence="1">NAU3</strain>
        <tissue evidence="1">Gut</tissue>
    </source>
</reference>
<comment type="caution">
    <text evidence="1">The sequence shown here is derived from an EMBL/GenBank/DDBJ whole genome shotgun (WGS) entry which is preliminary data.</text>
</comment>
<accession>A0ABQ9YHA7</accession>
<protein>
    <submittedName>
        <fullName evidence="1">Uncharacterized protein</fullName>
    </submittedName>
</protein>
<sequence>MKMEKEKTKADKEIIRLKDVQQRVQGELQKSRNDNLKLQLADLPIWLGTESLQTVDRTTHRLTPTTLTQIVRLEKNNDWRTVFTFPISNGEWELKIKASDTTFYGVMLGFLKHPLPANATQSHSGTNAGGIGGDFILWDGSMWKYGEIKPEGTNKKCERFGQTAAIRVNMSSRQARLVVDDQEQPGIFTNIPSPLCLGITTQEQDDPIEVLWLKRLRSY</sequence>
<keyword evidence="2" id="KW-1185">Reference proteome</keyword>
<gene>
    <name evidence="1" type="ORF">BLNAU_2058</name>
</gene>
<dbReference type="EMBL" id="JARBJD010000008">
    <property type="protein sequence ID" value="KAK2963035.1"/>
    <property type="molecule type" value="Genomic_DNA"/>
</dbReference>
<dbReference type="Proteomes" id="UP001281761">
    <property type="component" value="Unassembled WGS sequence"/>
</dbReference>
<organism evidence="1 2">
    <name type="scientific">Blattamonas nauphoetae</name>
    <dbReference type="NCBI Taxonomy" id="2049346"/>
    <lineage>
        <taxon>Eukaryota</taxon>
        <taxon>Metamonada</taxon>
        <taxon>Preaxostyla</taxon>
        <taxon>Oxymonadida</taxon>
        <taxon>Blattamonas</taxon>
    </lineage>
</organism>
<name>A0ABQ9YHA7_9EUKA</name>
<evidence type="ECO:0000313" key="2">
    <source>
        <dbReference type="Proteomes" id="UP001281761"/>
    </source>
</evidence>
<evidence type="ECO:0000313" key="1">
    <source>
        <dbReference type="EMBL" id="KAK2963035.1"/>
    </source>
</evidence>